<name>A0A9X9X531_9PROT</name>
<keyword evidence="1" id="KW-1133">Transmembrane helix</keyword>
<feature type="transmembrane region" description="Helical" evidence="1">
    <location>
        <begin position="61"/>
        <end position="79"/>
    </location>
</feature>
<dbReference type="InterPro" id="IPR011933">
    <property type="entry name" value="Double_TM_dom"/>
</dbReference>
<dbReference type="PANTHER" id="PTHR37464:SF1">
    <property type="entry name" value="BLL2463 PROTEIN"/>
    <property type="match status" value="1"/>
</dbReference>
<dbReference type="NCBIfam" id="TIGR02226">
    <property type="entry name" value="two_anch"/>
    <property type="match status" value="1"/>
</dbReference>
<reference evidence="3" key="1">
    <citation type="submission" date="2020-01" db="EMBL/GenBank/DDBJ databases">
        <authorList>
            <person name="Rat A."/>
        </authorList>
    </citation>
    <scope>NUCLEOTIDE SEQUENCE</scope>
    <source>
        <strain evidence="3">LMG 31231</strain>
    </source>
</reference>
<proteinExistence type="predicted"/>
<dbReference type="InterPro" id="IPR024163">
    <property type="entry name" value="Aerotolerance_reg_N"/>
</dbReference>
<evidence type="ECO:0000259" key="2">
    <source>
        <dbReference type="Pfam" id="PF07584"/>
    </source>
</evidence>
<keyword evidence="1" id="KW-0472">Membrane</keyword>
<keyword evidence="1" id="KW-0812">Transmembrane</keyword>
<feature type="transmembrane region" description="Helical" evidence="1">
    <location>
        <begin position="7"/>
        <end position="28"/>
    </location>
</feature>
<keyword evidence="4" id="KW-1185">Reference proteome</keyword>
<dbReference type="PANTHER" id="PTHR37464">
    <property type="entry name" value="BLL2463 PROTEIN"/>
    <property type="match status" value="1"/>
</dbReference>
<reference evidence="3" key="2">
    <citation type="journal article" date="2021" name="Syst. Appl. Microbiol.">
        <title>Roseomonas hellenica sp. nov., isolated from roots of wild-growing Alkanna tinctoria.</title>
        <authorList>
            <person name="Rat A."/>
            <person name="Naranjo H.D."/>
            <person name="Lebbe L."/>
            <person name="Cnockaert M."/>
            <person name="Krigas N."/>
            <person name="Grigoriadou K."/>
            <person name="Maloupa E."/>
            <person name="Willems A."/>
        </authorList>
    </citation>
    <scope>NUCLEOTIDE SEQUENCE</scope>
    <source>
        <strain evidence="3">LMG 31231</strain>
    </source>
</reference>
<evidence type="ECO:0000256" key="1">
    <source>
        <dbReference type="SAM" id="Phobius"/>
    </source>
</evidence>
<evidence type="ECO:0000313" key="3">
    <source>
        <dbReference type="EMBL" id="MBR0674510.1"/>
    </source>
</evidence>
<dbReference type="EMBL" id="JAAEDM010000187">
    <property type="protein sequence ID" value="MBR0674510.1"/>
    <property type="molecule type" value="Genomic_DNA"/>
</dbReference>
<dbReference type="Proteomes" id="UP001138751">
    <property type="component" value="Unassembled WGS sequence"/>
</dbReference>
<dbReference type="AlphaFoldDB" id="A0A9X9X531"/>
<evidence type="ECO:0000313" key="4">
    <source>
        <dbReference type="Proteomes" id="UP001138751"/>
    </source>
</evidence>
<organism evidence="3 4">
    <name type="scientific">Neoroseomonas soli</name>
    <dbReference type="NCBI Taxonomy" id="1081025"/>
    <lineage>
        <taxon>Bacteria</taxon>
        <taxon>Pseudomonadati</taxon>
        <taxon>Pseudomonadota</taxon>
        <taxon>Alphaproteobacteria</taxon>
        <taxon>Acetobacterales</taxon>
        <taxon>Acetobacteraceae</taxon>
        <taxon>Neoroseomonas</taxon>
    </lineage>
</organism>
<accession>A0A9X9X531</accession>
<sequence>MWQLGPLAFAAPWLLLALPALPLLWWLLRVSPPAPKTQAFPAIRLLRDLPPTEETPHRTPWWLLLLRILAAALLILGLARPVWQPQSGGGGSGPLLVVIDNGWAAAPDWPARTAAAAAALEAAGREGRRVALLPTAPPETGEPLAATAL</sequence>
<comment type="caution">
    <text evidence="3">The sequence shown here is derived from an EMBL/GenBank/DDBJ whole genome shotgun (WGS) entry which is preliminary data.</text>
</comment>
<feature type="non-terminal residue" evidence="3">
    <location>
        <position position="149"/>
    </location>
</feature>
<protein>
    <recommendedName>
        <fullName evidence="2">Aerotolerance regulator N-terminal domain-containing protein</fullName>
    </recommendedName>
</protein>
<feature type="domain" description="Aerotolerance regulator N-terminal" evidence="2">
    <location>
        <begin position="8"/>
        <end position="81"/>
    </location>
</feature>
<gene>
    <name evidence="3" type="ORF">GXW76_25310</name>
</gene>
<dbReference type="Pfam" id="PF07584">
    <property type="entry name" value="BatA"/>
    <property type="match status" value="1"/>
</dbReference>
<dbReference type="RefSeq" id="WP_211864910.1">
    <property type="nucleotide sequence ID" value="NZ_JAAEDM010000187.1"/>
</dbReference>